<proteinExistence type="predicted"/>
<keyword evidence="2" id="KW-1185">Reference proteome</keyword>
<comment type="caution">
    <text evidence="1">The sequence shown here is derived from an EMBL/GenBank/DDBJ whole genome shotgun (WGS) entry which is preliminary data.</text>
</comment>
<accession>A0A4C1V9Q3</accession>
<organism evidence="1 2">
    <name type="scientific">Eumeta variegata</name>
    <name type="common">Bagworm moth</name>
    <name type="synonym">Eumeta japonica</name>
    <dbReference type="NCBI Taxonomy" id="151549"/>
    <lineage>
        <taxon>Eukaryota</taxon>
        <taxon>Metazoa</taxon>
        <taxon>Ecdysozoa</taxon>
        <taxon>Arthropoda</taxon>
        <taxon>Hexapoda</taxon>
        <taxon>Insecta</taxon>
        <taxon>Pterygota</taxon>
        <taxon>Neoptera</taxon>
        <taxon>Endopterygota</taxon>
        <taxon>Lepidoptera</taxon>
        <taxon>Glossata</taxon>
        <taxon>Ditrysia</taxon>
        <taxon>Tineoidea</taxon>
        <taxon>Psychidae</taxon>
        <taxon>Oiketicinae</taxon>
        <taxon>Eumeta</taxon>
    </lineage>
</organism>
<sequence length="102" mass="11667">MSSFPKRALLAGRILRERTRGLKESAISNEARAPSDRRSYFLAPLKTPVRQVWPLREDHVGTRCQCRSAREGSKCINCTKAGREDIEHRAFSAECGVRHKWD</sequence>
<dbReference type="AlphaFoldDB" id="A0A4C1V9Q3"/>
<evidence type="ECO:0000313" key="2">
    <source>
        <dbReference type="Proteomes" id="UP000299102"/>
    </source>
</evidence>
<dbReference type="Proteomes" id="UP000299102">
    <property type="component" value="Unassembled WGS sequence"/>
</dbReference>
<name>A0A4C1V9Q3_EUMVA</name>
<gene>
    <name evidence="1" type="ORF">EVAR_17392_1</name>
</gene>
<reference evidence="1 2" key="1">
    <citation type="journal article" date="2019" name="Commun. Biol.">
        <title>The bagworm genome reveals a unique fibroin gene that provides high tensile strength.</title>
        <authorList>
            <person name="Kono N."/>
            <person name="Nakamura H."/>
            <person name="Ohtoshi R."/>
            <person name="Tomita M."/>
            <person name="Numata K."/>
            <person name="Arakawa K."/>
        </authorList>
    </citation>
    <scope>NUCLEOTIDE SEQUENCE [LARGE SCALE GENOMIC DNA]</scope>
</reference>
<evidence type="ECO:0000313" key="1">
    <source>
        <dbReference type="EMBL" id="GBP35531.1"/>
    </source>
</evidence>
<dbReference type="EMBL" id="BGZK01000305">
    <property type="protein sequence ID" value="GBP35531.1"/>
    <property type="molecule type" value="Genomic_DNA"/>
</dbReference>
<protein>
    <submittedName>
        <fullName evidence="1">Uncharacterized protein</fullName>
    </submittedName>
</protein>